<reference evidence="2" key="1">
    <citation type="journal article" date="2023" name="Int. J. Syst. Evol. Microbiol.">
        <title>Mesoterricola silvestris gen. nov., sp. nov., Mesoterricola sediminis sp. nov., Geothrix oryzae sp. nov., Geothrix edaphica sp. nov., Geothrix rubra sp. nov., and Geothrix limicola sp. nov., six novel members of Acidobacteriota isolated from soils.</title>
        <authorList>
            <person name="Itoh H."/>
            <person name="Sugisawa Y."/>
            <person name="Mise K."/>
            <person name="Xu Z."/>
            <person name="Kuniyasu M."/>
            <person name="Ushijima N."/>
            <person name="Kawano K."/>
            <person name="Kobayashi E."/>
            <person name="Shiratori Y."/>
            <person name="Masuda Y."/>
            <person name="Senoo K."/>
        </authorList>
    </citation>
    <scope>NUCLEOTIDE SEQUENCE</scope>
    <source>
        <strain evidence="2">W786</strain>
    </source>
</reference>
<sequence>MALIHIKCGPLSSDQKKRIGGRVIDAFHEEGIPASSVIVLFGQEETDLLLEGGLLFEARAREAAPAPVPARPTPPPAPSAAPEPDESFKNKLRRNKGELHALKEQLIGFLQTEGALSSFQAQEMMGLKTCDWAPATLRRFFSELEDEGVIQKQGQKRGTRYVWKGLSGLHAAAPARLIKRNEEDPAEVGG</sequence>
<dbReference type="RefSeq" id="WP_243332777.1">
    <property type="nucleotide sequence ID" value="NZ_AP027081.1"/>
</dbReference>
<protein>
    <submittedName>
        <fullName evidence="2">Uncharacterized protein</fullName>
    </submittedName>
</protein>
<feature type="region of interest" description="Disordered" evidence="1">
    <location>
        <begin position="64"/>
        <end position="88"/>
    </location>
</feature>
<evidence type="ECO:0000256" key="1">
    <source>
        <dbReference type="SAM" id="MobiDB-lite"/>
    </source>
</evidence>
<organism evidence="2 3">
    <name type="scientific">Mesoterricola sediminis</name>
    <dbReference type="NCBI Taxonomy" id="2927980"/>
    <lineage>
        <taxon>Bacteria</taxon>
        <taxon>Pseudomonadati</taxon>
        <taxon>Acidobacteriota</taxon>
        <taxon>Holophagae</taxon>
        <taxon>Holophagales</taxon>
        <taxon>Holophagaceae</taxon>
        <taxon>Mesoterricola</taxon>
    </lineage>
</organism>
<dbReference type="KEGG" id="msea:METESE_25920"/>
<dbReference type="InterPro" id="IPR036388">
    <property type="entry name" value="WH-like_DNA-bd_sf"/>
</dbReference>
<feature type="compositionally biased region" description="Pro residues" evidence="1">
    <location>
        <begin position="66"/>
        <end position="81"/>
    </location>
</feature>
<evidence type="ECO:0000313" key="2">
    <source>
        <dbReference type="EMBL" id="BDU77634.1"/>
    </source>
</evidence>
<evidence type="ECO:0000313" key="3">
    <source>
        <dbReference type="Proteomes" id="UP001228113"/>
    </source>
</evidence>
<dbReference type="AlphaFoldDB" id="A0AA48GTU4"/>
<accession>A0AA48GTU4</accession>
<name>A0AA48GTU4_9BACT</name>
<dbReference type="Proteomes" id="UP001228113">
    <property type="component" value="Chromosome"/>
</dbReference>
<dbReference type="Gene3D" id="1.10.10.10">
    <property type="entry name" value="Winged helix-like DNA-binding domain superfamily/Winged helix DNA-binding domain"/>
    <property type="match status" value="1"/>
</dbReference>
<keyword evidence="3" id="KW-1185">Reference proteome</keyword>
<dbReference type="EMBL" id="AP027081">
    <property type="protein sequence ID" value="BDU77634.1"/>
    <property type="molecule type" value="Genomic_DNA"/>
</dbReference>
<gene>
    <name evidence="2" type="ORF">METESE_25920</name>
</gene>
<proteinExistence type="predicted"/>